<dbReference type="PANTHER" id="PTHR24421:SF10">
    <property type="entry name" value="NITRATE_NITRITE SENSOR PROTEIN NARQ"/>
    <property type="match status" value="1"/>
</dbReference>
<dbReference type="SUPFAM" id="SSF55874">
    <property type="entry name" value="ATPase domain of HSP90 chaperone/DNA topoisomerase II/histidine kinase"/>
    <property type="match status" value="1"/>
</dbReference>
<evidence type="ECO:0000256" key="7">
    <source>
        <dbReference type="ARBA" id="ARBA00022840"/>
    </source>
</evidence>
<keyword evidence="9" id="KW-0472">Membrane</keyword>
<name>A0ABS5KU63_9ACTN</name>
<feature type="transmembrane region" description="Helical" evidence="9">
    <location>
        <begin position="130"/>
        <end position="151"/>
    </location>
</feature>
<keyword evidence="12" id="KW-1185">Reference proteome</keyword>
<organism evidence="11 12">
    <name type="scientific">Catenulispora pinistramenti</name>
    <dbReference type="NCBI Taxonomy" id="2705254"/>
    <lineage>
        <taxon>Bacteria</taxon>
        <taxon>Bacillati</taxon>
        <taxon>Actinomycetota</taxon>
        <taxon>Actinomycetes</taxon>
        <taxon>Catenulisporales</taxon>
        <taxon>Catenulisporaceae</taxon>
        <taxon>Catenulispora</taxon>
    </lineage>
</organism>
<feature type="transmembrane region" description="Helical" evidence="9">
    <location>
        <begin position="68"/>
        <end position="89"/>
    </location>
</feature>
<comment type="catalytic activity">
    <reaction evidence="1">
        <text>ATP + protein L-histidine = ADP + protein N-phospho-L-histidine.</text>
        <dbReference type="EC" id="2.7.13.3"/>
    </reaction>
</comment>
<sequence>MLRVAAWFSRLAGLVPIGLLTFLVKKPTEPGGAGTQAVVYVVACLGLLALLVIDVWPGGLPDRAARVLLPGCHGVVIVAGCVGASAGGTGDVLISFSVGSLMAAGSELGLIVVLWLAALGLLAVEGGAVVFGQGVGTLVGFPLLLVVGTLVGRNRAAYRIQAEQAAALLARHEQLRAEERWADILGERARIAREIHDVLAHSLGALSIQIQTARALFTELDEPERALDVLATAQRMVSDGLTETRRAVLALRTDSLPLHEELARVAAEHGDVYSVSVRCVIEGTPHPVPADATIALLRTASECLMNAAKHASGRAVDITLAYVPDGVRLSVVTELADGSRAAADEPAGSGTGVPQTINGGYGLTGIQERLRLLRGTLDAGVRGREWVVAAELPLVPCPTPERADR</sequence>
<evidence type="ECO:0000256" key="6">
    <source>
        <dbReference type="ARBA" id="ARBA00022777"/>
    </source>
</evidence>
<dbReference type="Pfam" id="PF07730">
    <property type="entry name" value="HisKA_3"/>
    <property type="match status" value="1"/>
</dbReference>
<keyword evidence="6" id="KW-0418">Kinase</keyword>
<evidence type="ECO:0000313" key="12">
    <source>
        <dbReference type="Proteomes" id="UP000730482"/>
    </source>
</evidence>
<dbReference type="EMBL" id="JAAFYZ010000076">
    <property type="protein sequence ID" value="MBS2549582.1"/>
    <property type="molecule type" value="Genomic_DNA"/>
</dbReference>
<feature type="transmembrane region" description="Helical" evidence="9">
    <location>
        <begin position="101"/>
        <end position="124"/>
    </location>
</feature>
<accession>A0ABS5KU63</accession>
<feature type="domain" description="Signal transduction histidine kinase subgroup 3 dimerisation and phosphoacceptor" evidence="10">
    <location>
        <begin position="187"/>
        <end position="255"/>
    </location>
</feature>
<evidence type="ECO:0000259" key="10">
    <source>
        <dbReference type="Pfam" id="PF07730"/>
    </source>
</evidence>
<evidence type="ECO:0000256" key="2">
    <source>
        <dbReference type="ARBA" id="ARBA00012438"/>
    </source>
</evidence>
<dbReference type="EC" id="2.7.13.3" evidence="2"/>
<feature type="transmembrane region" description="Helical" evidence="9">
    <location>
        <begin position="37"/>
        <end position="56"/>
    </location>
</feature>
<dbReference type="Gene3D" id="3.30.565.10">
    <property type="entry name" value="Histidine kinase-like ATPase, C-terminal domain"/>
    <property type="match status" value="1"/>
</dbReference>
<keyword evidence="9" id="KW-1133">Transmembrane helix</keyword>
<feature type="transmembrane region" description="Helical" evidence="9">
    <location>
        <begin position="6"/>
        <end position="25"/>
    </location>
</feature>
<keyword evidence="4" id="KW-0808">Transferase</keyword>
<dbReference type="Proteomes" id="UP000730482">
    <property type="component" value="Unassembled WGS sequence"/>
</dbReference>
<keyword evidence="7" id="KW-0067">ATP-binding</keyword>
<dbReference type="CDD" id="cd16917">
    <property type="entry name" value="HATPase_UhpB-NarQ-NarX-like"/>
    <property type="match status" value="1"/>
</dbReference>
<gene>
    <name evidence="11" type="ORF">KGQ19_22215</name>
</gene>
<evidence type="ECO:0000256" key="4">
    <source>
        <dbReference type="ARBA" id="ARBA00022679"/>
    </source>
</evidence>
<keyword evidence="3" id="KW-0597">Phosphoprotein</keyword>
<keyword evidence="5" id="KW-0547">Nucleotide-binding</keyword>
<keyword evidence="8" id="KW-0902">Two-component regulatory system</keyword>
<evidence type="ECO:0000256" key="1">
    <source>
        <dbReference type="ARBA" id="ARBA00000085"/>
    </source>
</evidence>
<reference evidence="11 12" key="1">
    <citation type="submission" date="2020-02" db="EMBL/GenBank/DDBJ databases">
        <title>Acidophilic actinobacteria isolated from forest soil.</title>
        <authorList>
            <person name="Golinska P."/>
        </authorList>
    </citation>
    <scope>NUCLEOTIDE SEQUENCE [LARGE SCALE GENOMIC DNA]</scope>
    <source>
        <strain evidence="11 12">NL8</strain>
    </source>
</reference>
<dbReference type="PANTHER" id="PTHR24421">
    <property type="entry name" value="NITRATE/NITRITE SENSOR PROTEIN NARX-RELATED"/>
    <property type="match status" value="1"/>
</dbReference>
<dbReference type="InterPro" id="IPR011712">
    <property type="entry name" value="Sig_transdc_His_kin_sub3_dim/P"/>
</dbReference>
<dbReference type="InterPro" id="IPR050482">
    <property type="entry name" value="Sensor_HK_TwoCompSys"/>
</dbReference>
<dbReference type="RefSeq" id="WP_212011140.1">
    <property type="nucleotide sequence ID" value="NZ_JAAFYZ010000076.1"/>
</dbReference>
<comment type="caution">
    <text evidence="11">The sequence shown here is derived from an EMBL/GenBank/DDBJ whole genome shotgun (WGS) entry which is preliminary data.</text>
</comment>
<evidence type="ECO:0000256" key="8">
    <source>
        <dbReference type="ARBA" id="ARBA00023012"/>
    </source>
</evidence>
<dbReference type="InterPro" id="IPR036890">
    <property type="entry name" value="HATPase_C_sf"/>
</dbReference>
<dbReference type="Gene3D" id="1.20.5.1930">
    <property type="match status" value="1"/>
</dbReference>
<evidence type="ECO:0000256" key="3">
    <source>
        <dbReference type="ARBA" id="ARBA00022553"/>
    </source>
</evidence>
<evidence type="ECO:0000256" key="9">
    <source>
        <dbReference type="SAM" id="Phobius"/>
    </source>
</evidence>
<keyword evidence="9" id="KW-0812">Transmembrane</keyword>
<protein>
    <recommendedName>
        <fullName evidence="2">histidine kinase</fullName>
        <ecNumber evidence="2">2.7.13.3</ecNumber>
    </recommendedName>
</protein>
<proteinExistence type="predicted"/>
<evidence type="ECO:0000313" key="11">
    <source>
        <dbReference type="EMBL" id="MBS2549582.1"/>
    </source>
</evidence>
<evidence type="ECO:0000256" key="5">
    <source>
        <dbReference type="ARBA" id="ARBA00022741"/>
    </source>
</evidence>